<proteinExistence type="predicted"/>
<dbReference type="RefSeq" id="WP_259091274.1">
    <property type="nucleotide sequence ID" value="NZ_JANUBF010000034.1"/>
</dbReference>
<sequence>MDSSPQDSSGEIDLSEPGSEKASVEESPLPTEDSLLVSLSSYRPRPEQKSIEDYITEAFAWLLSLREELARDFLEEKVNVQLPDENGQGDNSPVDVAWSTQVSFSESRPDMISEIGGKTVVFEHKIHEEACEKQLERHKKGLREDPEYSGGPLVLITSAKWHFRNPADVKITWPEIHEWLGARSAGEDRMVQEFRTLLESRGLSSRPELQETSLRAYLHVQKVEQQVKELLQAVWSRTEKWEFMFAELSHLDKEDTELKPRVTSEGRLGIQFNADSSNAWTPGIFAGVHLDGDDHKVEMSDPELGPDLAVVLDVGEQIAGMARQRFLSGPLYRGLSSRLQEEARTRDWDVVDTYGRSGRENPWHPLTIRRPLAEVLRGKPSFEEQASAIFEALEDGLRFLLKDGQVREIGLKGQD</sequence>
<organism evidence="2 3">
    <name type="scientific">Salinibacter ruber</name>
    <dbReference type="NCBI Taxonomy" id="146919"/>
    <lineage>
        <taxon>Bacteria</taxon>
        <taxon>Pseudomonadati</taxon>
        <taxon>Rhodothermota</taxon>
        <taxon>Rhodothermia</taxon>
        <taxon>Rhodothermales</taxon>
        <taxon>Salinibacteraceae</taxon>
        <taxon>Salinibacter</taxon>
    </lineage>
</organism>
<protein>
    <submittedName>
        <fullName evidence="2">Uncharacterized protein</fullName>
    </submittedName>
</protein>
<dbReference type="AlphaFoldDB" id="A0A9X2UPR5"/>
<evidence type="ECO:0000313" key="3">
    <source>
        <dbReference type="Proteomes" id="UP001155040"/>
    </source>
</evidence>
<feature type="region of interest" description="Disordered" evidence="1">
    <location>
        <begin position="1"/>
        <end position="32"/>
    </location>
</feature>
<accession>A0A9X2UPR5</accession>
<reference evidence="2" key="1">
    <citation type="submission" date="2022-08" db="EMBL/GenBank/DDBJ databases">
        <title>Genomic Encyclopedia of Type Strains, Phase V (KMG-V): Genome sequencing to study the core and pangenomes of soil and plant-associated prokaryotes.</title>
        <authorList>
            <person name="Whitman W."/>
        </authorList>
    </citation>
    <scope>NUCLEOTIDE SEQUENCE</scope>
    <source>
        <strain evidence="2">SP3012</strain>
    </source>
</reference>
<comment type="caution">
    <text evidence="2">The sequence shown here is derived from an EMBL/GenBank/DDBJ whole genome shotgun (WGS) entry which is preliminary data.</text>
</comment>
<gene>
    <name evidence="2" type="ORF">GGQ01_003117</name>
</gene>
<name>A0A9X2UPR5_9BACT</name>
<evidence type="ECO:0000256" key="1">
    <source>
        <dbReference type="SAM" id="MobiDB-lite"/>
    </source>
</evidence>
<dbReference type="EMBL" id="JANUBF010000034">
    <property type="protein sequence ID" value="MCS4038028.1"/>
    <property type="molecule type" value="Genomic_DNA"/>
</dbReference>
<dbReference type="Proteomes" id="UP001155040">
    <property type="component" value="Unassembled WGS sequence"/>
</dbReference>
<evidence type="ECO:0000313" key="2">
    <source>
        <dbReference type="EMBL" id="MCS4038028.1"/>
    </source>
</evidence>